<keyword evidence="2" id="KW-1185">Reference proteome</keyword>
<dbReference type="Proteomes" id="UP000294933">
    <property type="component" value="Unassembled WGS sequence"/>
</dbReference>
<protein>
    <submittedName>
        <fullName evidence="1">Uncharacterized protein</fullName>
    </submittedName>
</protein>
<organism evidence="1 2">
    <name type="scientific">Rickenella mellea</name>
    <dbReference type="NCBI Taxonomy" id="50990"/>
    <lineage>
        <taxon>Eukaryota</taxon>
        <taxon>Fungi</taxon>
        <taxon>Dikarya</taxon>
        <taxon>Basidiomycota</taxon>
        <taxon>Agaricomycotina</taxon>
        <taxon>Agaricomycetes</taxon>
        <taxon>Hymenochaetales</taxon>
        <taxon>Rickenellaceae</taxon>
        <taxon>Rickenella</taxon>
    </lineage>
</organism>
<dbReference type="InterPro" id="IPR036047">
    <property type="entry name" value="F-box-like_dom_sf"/>
</dbReference>
<dbReference type="VEuPathDB" id="FungiDB:BD410DRAFT_840679"/>
<reference evidence="1 2" key="1">
    <citation type="submission" date="2018-06" db="EMBL/GenBank/DDBJ databases">
        <title>A transcriptomic atlas of mushroom development highlights an independent origin of complex multicellularity.</title>
        <authorList>
            <consortium name="DOE Joint Genome Institute"/>
            <person name="Krizsan K."/>
            <person name="Almasi E."/>
            <person name="Merenyi Z."/>
            <person name="Sahu N."/>
            <person name="Viragh M."/>
            <person name="Koszo T."/>
            <person name="Mondo S."/>
            <person name="Kiss B."/>
            <person name="Balint B."/>
            <person name="Kues U."/>
            <person name="Barry K."/>
            <person name="Hegedus J.C."/>
            <person name="Henrissat B."/>
            <person name="Johnson J."/>
            <person name="Lipzen A."/>
            <person name="Ohm R."/>
            <person name="Nagy I."/>
            <person name="Pangilinan J."/>
            <person name="Yan J."/>
            <person name="Xiong Y."/>
            <person name="Grigoriev I.V."/>
            <person name="Hibbett D.S."/>
            <person name="Nagy L.G."/>
        </authorList>
    </citation>
    <scope>NUCLEOTIDE SEQUENCE [LARGE SCALE GENOMIC DNA]</scope>
    <source>
        <strain evidence="1 2">SZMC22713</strain>
    </source>
</reference>
<name>A0A4Y7Q348_9AGAM</name>
<dbReference type="STRING" id="50990.A0A4Y7Q348"/>
<sequence>MEGLDDLLNLLTRVKKNGWDNTFPDSLYDNDSKEATRLPISSGNLSTFLDAIEEARKCISALNEAQRQVGKRLRCLRRLSKPLVLEDGIKRLPDDVLAIVFELACPLIEDDPSQSAVPLSHVSRRFRSVALSCPSLWTSIYDRYGDNMIREFISRSGRLDLDVNIHSSSRMESFLKLMKDTAHRWSSLDPINCDLESLMKDLGITDLPRLRHLTYISPVELSTDTFSLPNLSQIVAMGWPPAGSYLLSNLTHVEFHILSDDMFVEDLVTTLYSMKKLKDLSFKLHRCPEENFLLSDNVTHPKAHSVHIERLAISIDGDMQGYSALFFDALMYLWPSTVELSIDSIGPEKFLVDAGGESFLFGSAIKLQIPRAFDVMTTLMNILRNCDIVETVHFDTPLAKGPTAWRRRQLRHDDWERIGSLDNLRFMNCDGFTESDITTLARNTLLPEAEQGLQSLEIISCKLISEDFLLGLHDDVGDRLKWTL</sequence>
<dbReference type="SUPFAM" id="SSF81383">
    <property type="entry name" value="F-box domain"/>
    <property type="match status" value="1"/>
</dbReference>
<dbReference type="AlphaFoldDB" id="A0A4Y7Q348"/>
<dbReference type="Gene3D" id="1.20.1280.50">
    <property type="match status" value="1"/>
</dbReference>
<dbReference type="OrthoDB" id="3229088at2759"/>
<proteinExistence type="predicted"/>
<dbReference type="EMBL" id="ML170182">
    <property type="protein sequence ID" value="TDL21210.1"/>
    <property type="molecule type" value="Genomic_DNA"/>
</dbReference>
<evidence type="ECO:0000313" key="1">
    <source>
        <dbReference type="EMBL" id="TDL21210.1"/>
    </source>
</evidence>
<evidence type="ECO:0000313" key="2">
    <source>
        <dbReference type="Proteomes" id="UP000294933"/>
    </source>
</evidence>
<gene>
    <name evidence="1" type="ORF">BD410DRAFT_840679</name>
</gene>
<accession>A0A4Y7Q348</accession>